<dbReference type="Pfam" id="PF07883">
    <property type="entry name" value="Cupin_2"/>
    <property type="match status" value="1"/>
</dbReference>
<dbReference type="InterPro" id="IPR011051">
    <property type="entry name" value="RmlC_Cupin_sf"/>
</dbReference>
<reference evidence="2 3" key="1">
    <citation type="submission" date="2022-11" db="EMBL/GenBank/DDBJ databases">
        <title>The characterization of three novel Bacteroidetes species and genomic analysis of their roles in tidal elemental geochemical cycles.</title>
        <authorList>
            <person name="Ma K.-J."/>
        </authorList>
    </citation>
    <scope>NUCLEOTIDE SEQUENCE [LARGE SCALE GENOMIC DNA]</scope>
    <source>
        <strain evidence="2 3">M82</strain>
    </source>
</reference>
<dbReference type="RefSeq" id="WP_266052891.1">
    <property type="nucleotide sequence ID" value="NZ_JAPFQO010000008.1"/>
</dbReference>
<protein>
    <submittedName>
        <fullName evidence="2">Cupin domain-containing protein</fullName>
    </submittedName>
</protein>
<name>A0ABT3RHH7_9BACT</name>
<evidence type="ECO:0000313" key="3">
    <source>
        <dbReference type="Proteomes" id="UP001207228"/>
    </source>
</evidence>
<dbReference type="PANTHER" id="PTHR43346:SF1">
    <property type="entry name" value="QUERCETIN 2,3-DIOXYGENASE-RELATED"/>
    <property type="match status" value="1"/>
</dbReference>
<dbReference type="Proteomes" id="UP001207228">
    <property type="component" value="Unassembled WGS sequence"/>
</dbReference>
<keyword evidence="3" id="KW-1185">Reference proteome</keyword>
<accession>A0ABT3RHH7</accession>
<evidence type="ECO:0000259" key="1">
    <source>
        <dbReference type="Pfam" id="PF07883"/>
    </source>
</evidence>
<dbReference type="Gene3D" id="2.60.120.10">
    <property type="entry name" value="Jelly Rolls"/>
    <property type="match status" value="1"/>
</dbReference>
<dbReference type="CDD" id="cd02223">
    <property type="entry name" value="cupin_Bh2720-like"/>
    <property type="match status" value="1"/>
</dbReference>
<dbReference type="InterPro" id="IPR014710">
    <property type="entry name" value="RmlC-like_jellyroll"/>
</dbReference>
<dbReference type="PANTHER" id="PTHR43346">
    <property type="entry name" value="LIGAND BINDING DOMAIN PROTEIN, PUTATIVE (AFU_ORTHOLOGUE AFUA_6G14370)-RELATED"/>
    <property type="match status" value="1"/>
</dbReference>
<gene>
    <name evidence="2" type="ORF">OO017_12790</name>
</gene>
<evidence type="ECO:0000313" key="2">
    <source>
        <dbReference type="EMBL" id="MCX2740827.1"/>
    </source>
</evidence>
<dbReference type="SUPFAM" id="SSF51182">
    <property type="entry name" value="RmlC-like cupins"/>
    <property type="match status" value="1"/>
</dbReference>
<comment type="caution">
    <text evidence="2">The sequence shown here is derived from an EMBL/GenBank/DDBJ whole genome shotgun (WGS) entry which is preliminary data.</text>
</comment>
<sequence>MAEKVEGNVQDADMGMKPWALNIEEATVNNPDYRAVKWTSAHMQMVLMSLKPGEEIDLEVHNKTDQFIRIEQGEARVRMGKESGKLTYDKTISDDWAVLIPAGYYHHIKNTGTTDLKLYTIYAPAEHPKGITHKTYAEAKESHHDHE</sequence>
<dbReference type="InterPro" id="IPR013096">
    <property type="entry name" value="Cupin_2"/>
</dbReference>
<organism evidence="2 3">
    <name type="scientific">Pontibacter anaerobius</name>
    <dbReference type="NCBI Taxonomy" id="2993940"/>
    <lineage>
        <taxon>Bacteria</taxon>
        <taxon>Pseudomonadati</taxon>
        <taxon>Bacteroidota</taxon>
        <taxon>Cytophagia</taxon>
        <taxon>Cytophagales</taxon>
        <taxon>Hymenobacteraceae</taxon>
        <taxon>Pontibacter</taxon>
    </lineage>
</organism>
<proteinExistence type="predicted"/>
<dbReference type="EMBL" id="JAPFQO010000008">
    <property type="protein sequence ID" value="MCX2740827.1"/>
    <property type="molecule type" value="Genomic_DNA"/>
</dbReference>
<feature type="domain" description="Cupin type-2" evidence="1">
    <location>
        <begin position="47"/>
        <end position="122"/>
    </location>
</feature>
<dbReference type="InterPro" id="IPR052538">
    <property type="entry name" value="Flavonoid_dioxygenase-like"/>
</dbReference>